<reference evidence="3" key="1">
    <citation type="submission" date="2020-06" db="EMBL/GenBank/DDBJ databases">
        <authorList>
            <consortium name="Plant Systems Biology data submission"/>
        </authorList>
    </citation>
    <scope>NUCLEOTIDE SEQUENCE</scope>
    <source>
        <strain evidence="3">D6</strain>
    </source>
</reference>
<protein>
    <submittedName>
        <fullName evidence="3">Uncharacterized protein</fullName>
    </submittedName>
</protein>
<organism evidence="3 4">
    <name type="scientific">Seminavis robusta</name>
    <dbReference type="NCBI Taxonomy" id="568900"/>
    <lineage>
        <taxon>Eukaryota</taxon>
        <taxon>Sar</taxon>
        <taxon>Stramenopiles</taxon>
        <taxon>Ochrophyta</taxon>
        <taxon>Bacillariophyta</taxon>
        <taxon>Bacillariophyceae</taxon>
        <taxon>Bacillariophycidae</taxon>
        <taxon>Naviculales</taxon>
        <taxon>Naviculaceae</taxon>
        <taxon>Seminavis</taxon>
    </lineage>
</organism>
<keyword evidence="4" id="KW-1185">Reference proteome</keyword>
<evidence type="ECO:0000256" key="2">
    <source>
        <dbReference type="SAM" id="SignalP"/>
    </source>
</evidence>
<dbReference type="Proteomes" id="UP001153069">
    <property type="component" value="Unassembled WGS sequence"/>
</dbReference>
<feature type="compositionally biased region" description="Pro residues" evidence="1">
    <location>
        <begin position="150"/>
        <end position="159"/>
    </location>
</feature>
<name>A0A9N8I0J0_9STRA</name>
<dbReference type="AlphaFoldDB" id="A0A9N8I0J0"/>
<feature type="chain" id="PRO_5040243687" evidence="2">
    <location>
        <begin position="28"/>
        <end position="202"/>
    </location>
</feature>
<comment type="caution">
    <text evidence="3">The sequence shown here is derived from an EMBL/GenBank/DDBJ whole genome shotgun (WGS) entry which is preliminary data.</text>
</comment>
<gene>
    <name evidence="3" type="ORF">SEMRO_2725_G335610.1</name>
</gene>
<feature type="compositionally biased region" description="Pro residues" evidence="1">
    <location>
        <begin position="184"/>
        <end position="202"/>
    </location>
</feature>
<sequence>MMKPFNLPTGLFAALAAMAVPLVSIDAFFVPTPTSLCSRQTAIPPRVQRPSSLPPSNDHGAMNDYIPSSSVAVMMSQENKRILIEELGYRRKEAERLRLDLVPDIVQQRIRCPTEGIPEEWCSTGTQHLHAGYNQAPSYYGQPAKYAPWSPQPPGPPPNLGYGPPTNHRGYGPPPDHRGYGYQGPPPNQQGGYGPPPEQNRG</sequence>
<feature type="region of interest" description="Disordered" evidence="1">
    <location>
        <begin position="40"/>
        <end position="62"/>
    </location>
</feature>
<evidence type="ECO:0000256" key="1">
    <source>
        <dbReference type="SAM" id="MobiDB-lite"/>
    </source>
</evidence>
<keyword evidence="2" id="KW-0732">Signal</keyword>
<feature type="region of interest" description="Disordered" evidence="1">
    <location>
        <begin position="144"/>
        <end position="202"/>
    </location>
</feature>
<feature type="signal peptide" evidence="2">
    <location>
        <begin position="1"/>
        <end position="27"/>
    </location>
</feature>
<evidence type="ECO:0000313" key="3">
    <source>
        <dbReference type="EMBL" id="CAB9530053.1"/>
    </source>
</evidence>
<proteinExistence type="predicted"/>
<evidence type="ECO:0000313" key="4">
    <source>
        <dbReference type="Proteomes" id="UP001153069"/>
    </source>
</evidence>
<accession>A0A9N8I0J0</accession>
<dbReference type="EMBL" id="CAICTM010002723">
    <property type="protein sequence ID" value="CAB9530053.1"/>
    <property type="molecule type" value="Genomic_DNA"/>
</dbReference>